<accession>A0A8T1UMA0</accession>
<evidence type="ECO:0000256" key="3">
    <source>
        <dbReference type="ARBA" id="ARBA00022692"/>
    </source>
</evidence>
<dbReference type="AlphaFoldDB" id="A0A8T1UMA0"/>
<evidence type="ECO:0000256" key="1">
    <source>
        <dbReference type="ARBA" id="ARBA00004141"/>
    </source>
</evidence>
<keyword evidence="3 6" id="KW-0812">Transmembrane</keyword>
<evidence type="ECO:0000313" key="8">
    <source>
        <dbReference type="Proteomes" id="UP000688947"/>
    </source>
</evidence>
<keyword evidence="5 6" id="KW-0472">Membrane</keyword>
<dbReference type="EMBL" id="JAENGZ010000236">
    <property type="protein sequence ID" value="KAG6964363.1"/>
    <property type="molecule type" value="Genomic_DNA"/>
</dbReference>
<dbReference type="PANTHER" id="PTHR12841:SF6">
    <property type="entry name" value="PROTEIN UNC-50 HOMOLOG"/>
    <property type="match status" value="1"/>
</dbReference>
<proteinExistence type="inferred from homology"/>
<organism evidence="7 8">
    <name type="scientific">Phytophthora cactorum</name>
    <dbReference type="NCBI Taxonomy" id="29920"/>
    <lineage>
        <taxon>Eukaryota</taxon>
        <taxon>Sar</taxon>
        <taxon>Stramenopiles</taxon>
        <taxon>Oomycota</taxon>
        <taxon>Peronosporomycetes</taxon>
        <taxon>Peronosporales</taxon>
        <taxon>Peronosporaceae</taxon>
        <taxon>Phytophthora</taxon>
    </lineage>
</organism>
<evidence type="ECO:0008006" key="9">
    <source>
        <dbReference type="Google" id="ProtNLM"/>
    </source>
</evidence>
<evidence type="ECO:0000256" key="5">
    <source>
        <dbReference type="ARBA" id="ARBA00023136"/>
    </source>
</evidence>
<dbReference type="InterPro" id="IPR007881">
    <property type="entry name" value="UNC-50"/>
</dbReference>
<dbReference type="GO" id="GO:0000139">
    <property type="term" value="C:Golgi membrane"/>
    <property type="evidence" value="ECO:0007669"/>
    <property type="project" value="TreeGrafter"/>
</dbReference>
<evidence type="ECO:0000313" key="7">
    <source>
        <dbReference type="EMBL" id="KAG6964363.1"/>
    </source>
</evidence>
<keyword evidence="4 6" id="KW-1133">Transmembrane helix</keyword>
<dbReference type="VEuPathDB" id="FungiDB:PC110_g14162"/>
<evidence type="ECO:0000256" key="6">
    <source>
        <dbReference type="SAM" id="Phobius"/>
    </source>
</evidence>
<comment type="subcellular location">
    <subcellularLocation>
        <location evidence="1">Membrane</location>
        <topology evidence="1">Multi-pass membrane protein</topology>
    </subcellularLocation>
</comment>
<reference evidence="7" key="1">
    <citation type="submission" date="2021-01" db="EMBL/GenBank/DDBJ databases">
        <title>Phytophthora aleatoria, a newly-described species from Pinus radiata is distinct from Phytophthora cactorum isolates based on comparative genomics.</title>
        <authorList>
            <person name="Mcdougal R."/>
            <person name="Panda P."/>
            <person name="Williams N."/>
            <person name="Studholme D.J."/>
        </authorList>
    </citation>
    <scope>NUCLEOTIDE SEQUENCE</scope>
    <source>
        <strain evidence="7">NZFS 3830</strain>
    </source>
</reference>
<feature type="transmembrane region" description="Helical" evidence="6">
    <location>
        <begin position="537"/>
        <end position="556"/>
    </location>
</feature>
<dbReference type="VEuPathDB" id="FungiDB:PC110_g14161"/>
<name>A0A8T1UMA0_9STRA</name>
<feature type="transmembrane region" description="Helical" evidence="6">
    <location>
        <begin position="447"/>
        <end position="466"/>
    </location>
</feature>
<gene>
    <name evidence="7" type="ORF">JG687_00006009</name>
</gene>
<evidence type="ECO:0000256" key="2">
    <source>
        <dbReference type="ARBA" id="ARBA00006293"/>
    </source>
</evidence>
<dbReference type="OrthoDB" id="10027013at2759"/>
<evidence type="ECO:0000256" key="4">
    <source>
        <dbReference type="ARBA" id="ARBA00022989"/>
    </source>
</evidence>
<sequence>MDGYSRVKLLGEGSFGSVFLMREKKLGGRLVCVKEIYPTVSVPEYKIISIRPLLILQFTRYSPPPAMQTIAAQQAIPCYPPFAATPGAQSKLARLNVFVISWEDVLAPMSFLAKRVGLQPTRSSLEAAKAAYVQDRYLQQALASVEEETIELLRTAATLGPVFIVTEKSIRYMETACAAFFPRLAHWLTSADLAMATSSQQSRVRVLAAPQKFANVLESSAWLARMYQEIVKVAVCEAHGASIAAAGALGHVQRLLQHRESGTLGLVIISATSTHQAASLRAFDVAPFLIPKAVHVPGGDPSSALNLEHFFAQLRTLQGYISAAAAHNSAFSILGVVSPPSSVAMLSPTTHSEELLQPSTSIDMKYVLSSDPLGSRHKKKAKRAGADVFRSCSAFPEYFARVLDYRQMDLDATFYQMVTLCVQPAKVYKSAYYRKQTKNRWARDDPAFAVIQFAFLLVATVAWAIAFRVDSVAKYASLLFHAVVVEWLGFGLVISTLCWWIANHHLRQRNNHGMGDALYVEQRVEWQFAFDIHCNSFFILFLFLYVLQFLLAPLLASNSFVMLLVGNLLYSLGWGFYTYITFLGYMALPFLHRTEQLLLPLIVILALFISTLVLQAVFGAQINLAHISTNYYYAP</sequence>
<dbReference type="Proteomes" id="UP000688947">
    <property type="component" value="Unassembled WGS sequence"/>
</dbReference>
<feature type="transmembrane region" description="Helical" evidence="6">
    <location>
        <begin position="478"/>
        <end position="502"/>
    </location>
</feature>
<dbReference type="PANTHER" id="PTHR12841">
    <property type="entry name" value="PROTEIN UNC-50 HOMOLOG"/>
    <property type="match status" value="1"/>
</dbReference>
<comment type="similarity">
    <text evidence="2">Belongs to the unc-50 family.</text>
</comment>
<feature type="transmembrane region" description="Helical" evidence="6">
    <location>
        <begin position="597"/>
        <end position="618"/>
    </location>
</feature>
<feature type="transmembrane region" description="Helical" evidence="6">
    <location>
        <begin position="568"/>
        <end position="588"/>
    </location>
</feature>
<comment type="caution">
    <text evidence="7">The sequence shown here is derived from an EMBL/GenBank/DDBJ whole genome shotgun (WGS) entry which is preliminary data.</text>
</comment>
<dbReference type="Pfam" id="PF05216">
    <property type="entry name" value="UNC-50"/>
    <property type="match status" value="1"/>
</dbReference>
<protein>
    <recommendedName>
        <fullName evidence="9">Protein kinase domain-containing protein</fullName>
    </recommendedName>
</protein>